<feature type="transmembrane region" description="Helical" evidence="4">
    <location>
        <begin position="345"/>
        <end position="366"/>
    </location>
</feature>
<keyword evidence="4" id="KW-0812">Transmembrane</keyword>
<dbReference type="EC" id="2.4.-.-" evidence="6"/>
<protein>
    <submittedName>
        <fullName evidence="6">Glycosyltransferase family 2 protein</fullName>
        <ecNumber evidence="6">2.4.-.-</ecNumber>
    </submittedName>
</protein>
<reference evidence="6 7" key="1">
    <citation type="submission" date="2024-09" db="EMBL/GenBank/DDBJ databases">
        <authorList>
            <person name="Sun Q."/>
            <person name="Mori K."/>
        </authorList>
    </citation>
    <scope>NUCLEOTIDE SEQUENCE [LARGE SCALE GENOMIC DNA]</scope>
    <source>
        <strain evidence="6 7">KCTC 52403</strain>
    </source>
</reference>
<organism evidence="6 7">
    <name type="scientific">Luteimonas padinae</name>
    <dbReference type="NCBI Taxonomy" id="1714359"/>
    <lineage>
        <taxon>Bacteria</taxon>
        <taxon>Pseudomonadati</taxon>
        <taxon>Pseudomonadota</taxon>
        <taxon>Gammaproteobacteria</taxon>
        <taxon>Lysobacterales</taxon>
        <taxon>Lysobacteraceae</taxon>
        <taxon>Luteimonas</taxon>
    </lineage>
</organism>
<evidence type="ECO:0000256" key="2">
    <source>
        <dbReference type="ARBA" id="ARBA00022676"/>
    </source>
</evidence>
<proteinExistence type="inferred from homology"/>
<keyword evidence="3 6" id="KW-0808">Transferase</keyword>
<dbReference type="InterPro" id="IPR001173">
    <property type="entry name" value="Glyco_trans_2-like"/>
</dbReference>
<dbReference type="PANTHER" id="PTHR43630:SF1">
    <property type="entry name" value="POLY-BETA-1,6-N-ACETYL-D-GLUCOSAMINE SYNTHASE"/>
    <property type="match status" value="1"/>
</dbReference>
<feature type="transmembrane region" description="Helical" evidence="4">
    <location>
        <begin position="315"/>
        <end position="333"/>
    </location>
</feature>
<evidence type="ECO:0000259" key="5">
    <source>
        <dbReference type="Pfam" id="PF00535"/>
    </source>
</evidence>
<accession>A0ABV6SXH6</accession>
<evidence type="ECO:0000256" key="4">
    <source>
        <dbReference type="SAM" id="Phobius"/>
    </source>
</evidence>
<name>A0ABV6SXH6_9GAMM</name>
<keyword evidence="4" id="KW-1133">Transmembrane helix</keyword>
<dbReference type="SUPFAM" id="SSF53448">
    <property type="entry name" value="Nucleotide-diphospho-sugar transferases"/>
    <property type="match status" value="1"/>
</dbReference>
<dbReference type="Gene3D" id="3.90.550.10">
    <property type="entry name" value="Spore Coat Polysaccharide Biosynthesis Protein SpsA, Chain A"/>
    <property type="match status" value="1"/>
</dbReference>
<dbReference type="PANTHER" id="PTHR43630">
    <property type="entry name" value="POLY-BETA-1,6-N-ACETYL-D-GLUCOSAMINE SYNTHASE"/>
    <property type="match status" value="1"/>
</dbReference>
<dbReference type="Pfam" id="PF00535">
    <property type="entry name" value="Glycos_transf_2"/>
    <property type="match status" value="1"/>
</dbReference>
<evidence type="ECO:0000256" key="1">
    <source>
        <dbReference type="ARBA" id="ARBA00006739"/>
    </source>
</evidence>
<keyword evidence="2 6" id="KW-0328">Glycosyltransferase</keyword>
<dbReference type="GO" id="GO:0016757">
    <property type="term" value="F:glycosyltransferase activity"/>
    <property type="evidence" value="ECO:0007669"/>
    <property type="project" value="UniProtKB-KW"/>
</dbReference>
<dbReference type="EMBL" id="JBHLTF010000031">
    <property type="protein sequence ID" value="MFC0718145.1"/>
    <property type="molecule type" value="Genomic_DNA"/>
</dbReference>
<keyword evidence="7" id="KW-1185">Reference proteome</keyword>
<comment type="caution">
    <text evidence="6">The sequence shown here is derived from an EMBL/GenBank/DDBJ whole genome shotgun (WGS) entry which is preliminary data.</text>
</comment>
<evidence type="ECO:0000313" key="6">
    <source>
        <dbReference type="EMBL" id="MFC0718145.1"/>
    </source>
</evidence>
<gene>
    <name evidence="6" type="ORF">ACFFFU_10345</name>
</gene>
<feature type="domain" description="Glycosyltransferase 2-like" evidence="5">
    <location>
        <begin position="46"/>
        <end position="208"/>
    </location>
</feature>
<dbReference type="CDD" id="cd06439">
    <property type="entry name" value="CESA_like_1"/>
    <property type="match status" value="1"/>
</dbReference>
<dbReference type="RefSeq" id="WP_189494325.1">
    <property type="nucleotide sequence ID" value="NZ_BMZT01000001.1"/>
</dbReference>
<dbReference type="InterPro" id="IPR029044">
    <property type="entry name" value="Nucleotide-diphossugar_trans"/>
</dbReference>
<keyword evidence="4" id="KW-0472">Membrane</keyword>
<evidence type="ECO:0000256" key="3">
    <source>
        <dbReference type="ARBA" id="ARBA00022679"/>
    </source>
</evidence>
<sequence length="374" mass="40135">MIPLFWACAALVAFTYAGYPLCMWLRARVAPRPVAVDATRPLPTVSAVMPVHDGAAMVAAKLANLLALEYPADRLEIVLACDGCSDATAAIARGVGDARVRVLEFDRRRGKASCLNDAVAAATGEVLLMVDVRQRLEPGALRALVEHLSDPGVGAVGGQLRFEDPDTGFAAGVDAYWRYESAIRLAEARSGSVVGLSGALYAMRRSLFRPLPAATVLDDVLVPMQVAASGARVTWQPRAVAWDRASRSAAGERVRKVRTLAGNLQLVQLAPWLLDPRRNPLWFRFVGHKMLRLAAPWALLLLGLAAMALAPRHGFYLACALAALAGLALVAAAPRLPRLAGLAPVRLLVAFVHMNLFAAQAALAFVRGRRLHLW</sequence>
<dbReference type="Proteomes" id="UP001589898">
    <property type="component" value="Unassembled WGS sequence"/>
</dbReference>
<feature type="transmembrane region" description="Helical" evidence="4">
    <location>
        <begin position="290"/>
        <end position="310"/>
    </location>
</feature>
<comment type="similarity">
    <text evidence="1">Belongs to the glycosyltransferase 2 family.</text>
</comment>
<evidence type="ECO:0000313" key="7">
    <source>
        <dbReference type="Proteomes" id="UP001589898"/>
    </source>
</evidence>